<gene>
    <name evidence="2" type="ORF">ALC60_12712</name>
</gene>
<feature type="transmembrane region" description="Helical" evidence="1">
    <location>
        <begin position="20"/>
        <end position="39"/>
    </location>
</feature>
<proteinExistence type="predicted"/>
<keyword evidence="1" id="KW-0472">Membrane</keyword>
<evidence type="ECO:0000313" key="2">
    <source>
        <dbReference type="EMBL" id="KYQ48383.1"/>
    </source>
</evidence>
<dbReference type="EMBL" id="KQ983012">
    <property type="protein sequence ID" value="KYQ48383.1"/>
    <property type="molecule type" value="Genomic_DNA"/>
</dbReference>
<keyword evidence="1" id="KW-0812">Transmembrane</keyword>
<organism evidence="2 3">
    <name type="scientific">Mycetomoellerius zeteki</name>
    <dbReference type="NCBI Taxonomy" id="64791"/>
    <lineage>
        <taxon>Eukaryota</taxon>
        <taxon>Metazoa</taxon>
        <taxon>Ecdysozoa</taxon>
        <taxon>Arthropoda</taxon>
        <taxon>Hexapoda</taxon>
        <taxon>Insecta</taxon>
        <taxon>Pterygota</taxon>
        <taxon>Neoptera</taxon>
        <taxon>Endopterygota</taxon>
        <taxon>Hymenoptera</taxon>
        <taxon>Apocrita</taxon>
        <taxon>Aculeata</taxon>
        <taxon>Formicoidea</taxon>
        <taxon>Formicidae</taxon>
        <taxon>Myrmicinae</taxon>
        <taxon>Mycetomoellerius</taxon>
    </lineage>
</organism>
<dbReference type="InterPro" id="IPR036682">
    <property type="entry name" value="OS_D_A10/PebIII_sf"/>
</dbReference>
<sequence>MLHWHFSLSSDIAVETMARLSNIALIVAVNVLVLMCILAEEERYTDKYDNVDYRTALNNKTVRDSYYDCFMEIAPCQTPTQIALTSIFSEAHQTKCKKCTEKQKEIFSAVSDWYIKNNPDKWQLIVAKTVEDMKKKA</sequence>
<accession>A0A151WKH8</accession>
<dbReference type="Proteomes" id="UP000075809">
    <property type="component" value="Unassembled WGS sequence"/>
</dbReference>
<keyword evidence="3" id="KW-1185">Reference proteome</keyword>
<name>A0A151WKH8_9HYME</name>
<dbReference type="InterPro" id="IPR005055">
    <property type="entry name" value="A10/PebIII"/>
</dbReference>
<dbReference type="AlphaFoldDB" id="A0A151WKH8"/>
<dbReference type="Pfam" id="PF03392">
    <property type="entry name" value="OS-D"/>
    <property type="match status" value="1"/>
</dbReference>
<keyword evidence="1" id="KW-1133">Transmembrane helix</keyword>
<reference evidence="2 3" key="1">
    <citation type="submission" date="2015-09" db="EMBL/GenBank/DDBJ databases">
        <title>Trachymyrmex zeteki WGS genome.</title>
        <authorList>
            <person name="Nygaard S."/>
            <person name="Hu H."/>
            <person name="Boomsma J."/>
            <person name="Zhang G."/>
        </authorList>
    </citation>
    <scope>NUCLEOTIDE SEQUENCE [LARGE SCALE GENOMIC DNA]</scope>
    <source>
        <strain evidence="2">Tzet28-1</strain>
        <tissue evidence="2">Whole body</tissue>
    </source>
</reference>
<evidence type="ECO:0000256" key="1">
    <source>
        <dbReference type="SAM" id="Phobius"/>
    </source>
</evidence>
<dbReference type="SUPFAM" id="SSF100910">
    <property type="entry name" value="Chemosensory protein Csp2"/>
    <property type="match status" value="1"/>
</dbReference>
<protein>
    <submittedName>
        <fullName evidence="2">Putative odorant-binding protein A10</fullName>
    </submittedName>
</protein>
<dbReference type="PANTHER" id="PTHR11257:SF12">
    <property type="entry name" value="EJACULATORY BULB-SPECIFIC PROTEIN 3-RELATED"/>
    <property type="match status" value="1"/>
</dbReference>
<dbReference type="Gene3D" id="1.10.2080.10">
    <property type="entry name" value="Insect odorant-binding protein A10/Ejaculatory bulb-specific protein 3"/>
    <property type="match status" value="1"/>
</dbReference>
<evidence type="ECO:0000313" key="3">
    <source>
        <dbReference type="Proteomes" id="UP000075809"/>
    </source>
</evidence>
<dbReference type="PANTHER" id="PTHR11257">
    <property type="entry name" value="CHEMOSENSORY PROTEIN-RELATED"/>
    <property type="match status" value="1"/>
</dbReference>